<dbReference type="AlphaFoldDB" id="A0A1G4JXA2"/>
<dbReference type="Proteomes" id="UP000191144">
    <property type="component" value="Chromosome F"/>
</dbReference>
<name>A0A1G4JXA2_9SACH</name>
<reference evidence="2" key="1">
    <citation type="submission" date="2016-03" db="EMBL/GenBank/DDBJ databases">
        <authorList>
            <person name="Devillers Hugo."/>
        </authorList>
    </citation>
    <scope>NUCLEOTIDE SEQUENCE [LARGE SCALE GENOMIC DNA]</scope>
</reference>
<gene>
    <name evidence="1" type="ORF">LAME_0F13344G</name>
</gene>
<dbReference type="InterPro" id="IPR003428">
    <property type="entry name" value="MAM33"/>
</dbReference>
<keyword evidence="2" id="KW-1185">Reference proteome</keyword>
<dbReference type="PANTHER" id="PTHR10826:SF1">
    <property type="entry name" value="COMPLEMENT COMPONENT 1 Q SUBCOMPONENT-BINDING PROTEIN, MITOCHONDRIAL"/>
    <property type="match status" value="1"/>
</dbReference>
<dbReference type="OrthoDB" id="278212at2759"/>
<dbReference type="Pfam" id="PF02330">
    <property type="entry name" value="MAM33"/>
    <property type="match status" value="1"/>
</dbReference>
<accession>A0A1G4JXA2</accession>
<evidence type="ECO:0000313" key="1">
    <source>
        <dbReference type="EMBL" id="SCU95754.1"/>
    </source>
</evidence>
<dbReference type="Gene3D" id="3.10.280.10">
    <property type="entry name" value="Mitochondrial glycoprotein"/>
    <property type="match status" value="1"/>
</dbReference>
<dbReference type="EMBL" id="LT598477">
    <property type="protein sequence ID" value="SCU95754.1"/>
    <property type="molecule type" value="Genomic_DNA"/>
</dbReference>
<dbReference type="PANTHER" id="PTHR10826">
    <property type="entry name" value="COMPLEMENT COMPONENT 1"/>
    <property type="match status" value="1"/>
</dbReference>
<organism evidence="1 2">
    <name type="scientific">Lachancea meyersii CBS 8951</name>
    <dbReference type="NCBI Taxonomy" id="1266667"/>
    <lineage>
        <taxon>Eukaryota</taxon>
        <taxon>Fungi</taxon>
        <taxon>Dikarya</taxon>
        <taxon>Ascomycota</taxon>
        <taxon>Saccharomycotina</taxon>
        <taxon>Saccharomycetes</taxon>
        <taxon>Saccharomycetales</taxon>
        <taxon>Saccharomycetaceae</taxon>
        <taxon>Lachancea</taxon>
    </lineage>
</organism>
<protein>
    <submittedName>
        <fullName evidence="1">LAME_0F13344g1_1</fullName>
    </submittedName>
</protein>
<dbReference type="SUPFAM" id="SSF54529">
    <property type="entry name" value="Mitochondrial glycoprotein MAM33-like"/>
    <property type="match status" value="1"/>
</dbReference>
<sequence length="262" mass="29144">MLSRLLTRSSSIAARTARQARAASPLLRQPMSNTCLRPLHVSAVPFNKQCEKITQVLDSEIALELEEDSHVLPESLQTFFDKTGFSVVESNGKNMSEIVSKTSKGEAVHVFFDVSQVSNLPLESAGLDNEISAPSEEEDFDGMSDNFANVNVVIVKDTDNSAASFELLMNLQEGTFFVDSVTPYADAKSALDESADAEVKRELVYHGPPFSNLDEELQESLEVYLESRGINEELASFIGTFSEFKENKEYISWLKNMKSFFK</sequence>
<evidence type="ECO:0000313" key="2">
    <source>
        <dbReference type="Proteomes" id="UP000191144"/>
    </source>
</evidence>
<proteinExistence type="predicted"/>
<dbReference type="GO" id="GO:0042256">
    <property type="term" value="P:cytosolic ribosome assembly"/>
    <property type="evidence" value="ECO:0007669"/>
    <property type="project" value="TreeGrafter"/>
</dbReference>
<dbReference type="InterPro" id="IPR036561">
    <property type="entry name" value="MAM33_sf"/>
</dbReference>
<dbReference type="GO" id="GO:0005759">
    <property type="term" value="C:mitochondrial matrix"/>
    <property type="evidence" value="ECO:0007669"/>
    <property type="project" value="InterPro"/>
</dbReference>